<keyword evidence="8" id="KW-0539">Nucleus</keyword>
<dbReference type="Gene3D" id="3.40.1170.10">
    <property type="entry name" value="DNA repair protein MutS, domain I"/>
    <property type="match status" value="1"/>
</dbReference>
<sequence>MPQPPSQGPASSPPDRKRKQPTIASFFGKKPSSSQQSPSGVGSQPQPKPKERENAQGDKENKDRVVKEKEDEDEDEDEDEEVVAPAPKRARVNGSQDSGRKASTAEEQDPVADVSQKTDLSKFTSSPAGEAAEKTQDADADDLEAKRRQKEKEKLHQKFVKRLGGADCLIGIGSDPAKDTTGGTEEAVEAEDDEEPAKPAPKGKATKKGGSKLTPLEKQVIDIKKKHMDTILVVEVGYKFRFFGEDARVAARELSIVCIPGKMRYDEHSSEAHIDRFASASIPVHRLHVHVKRLITAGYKVGVVRQVETAALKAAGDNRNAPFGRKLTNLYTKGTYIDDVEGMEGPAPAASEGSPATGYLLCIIETNAKGWGNDEKVHVGIVAVQPATGDVIYDDFEDGFMRSEIETRLLHIAPCELLIVGELSKATEKLVQHLSGSKLNVFGDKVRVERTEKKKTAAAESHSHVSSFYAEKMKSSNAADDAQASNLLQKVLSLPEQVTICLSAMISHMTDYGLEHVFELTKYFQHFSARSHMLLNGNTLVSLEIYQNQTDHSAKGSLFWTLDRTHTRFGQRMLRKWVGRPLLDKERLEERINSVEELMSSERTALVERIKVLLGKIRSDLERSLIRIYYGKCTRPELLTVLQTMQMIAQEFSDIKSPADTGFKSSVVREALASLPTILEDVVFFLNKINMHAAKSDDKYAFFRESEETEEISEEKLGIASVEHDLAEHRAVAGEMISKKVDYAAVAGIEYLIEVENSSSTIKKVPASWVKVSGTKKVSRFHTPEVIQLLRQRDQHKEALAAACDKAYISLLAEISTHYQPFRDSVQSLATLDCLISLATIANQPGYSKPEYTDETCICVEKGRHPMVEQLLLDTYVPNDIDLASDQTRALLVTGPNMGGKSSYVRQIALIAIMGQIGSYVPAQSAKLGMLDAVYTRMGAFDNLLAGESTFMVELSETADILKQATPRSLVILDELGRGTSTHDGVAIAQAVLDYMVRSLRSLTLFITHYQHLSNMVHSFRDHELRNVHMRFTESRTNTEEEEEITFLYEVGEGVAHRSYGLNVARLANLPAPLLDLAKRKSAELEENIRRKRLRGLVSAVGEVLAEDGKDGLIERLVGSAEQL</sequence>
<dbReference type="Gene3D" id="1.10.1420.10">
    <property type="match status" value="2"/>
</dbReference>
<evidence type="ECO:0000259" key="13">
    <source>
        <dbReference type="PROSITE" id="PS00486"/>
    </source>
</evidence>
<feature type="region of interest" description="Disordered" evidence="12">
    <location>
        <begin position="170"/>
        <end position="211"/>
    </location>
</feature>
<dbReference type="SUPFAM" id="SSF55271">
    <property type="entry name" value="DNA repair protein MutS, domain I"/>
    <property type="match status" value="1"/>
</dbReference>
<dbReference type="EMBL" id="KK088432">
    <property type="protein sequence ID" value="EYE93228.1"/>
    <property type="molecule type" value="Genomic_DNA"/>
</dbReference>
<dbReference type="FunFam" id="1.10.1420.10:FF:000004">
    <property type="entry name" value="DNA mismatch repair protein Msh3"/>
    <property type="match status" value="1"/>
</dbReference>
<keyword evidence="15" id="KW-1185">Reference proteome</keyword>
<dbReference type="GO" id="GO:0005524">
    <property type="term" value="F:ATP binding"/>
    <property type="evidence" value="ECO:0007669"/>
    <property type="project" value="UniProtKB-UniRule"/>
</dbReference>
<dbReference type="Pfam" id="PF05192">
    <property type="entry name" value="MutS_III"/>
    <property type="match status" value="1"/>
</dbReference>
<dbReference type="PANTHER" id="PTHR11361:SF122">
    <property type="entry name" value="DNA MISMATCH REPAIR PROTEIN MSH3"/>
    <property type="match status" value="1"/>
</dbReference>
<dbReference type="InterPro" id="IPR007695">
    <property type="entry name" value="DNA_mismatch_repair_MutS-lik_N"/>
</dbReference>
<feature type="region of interest" description="Disordered" evidence="12">
    <location>
        <begin position="1"/>
        <end position="153"/>
    </location>
</feature>
<dbReference type="InterPro" id="IPR000432">
    <property type="entry name" value="DNA_mismatch_repair_MutS_C"/>
</dbReference>
<dbReference type="HOGENOM" id="CLU_002472_0_2_1"/>
<dbReference type="STRING" id="1388766.A0A017S865"/>
<feature type="compositionally biased region" description="Polar residues" evidence="12">
    <location>
        <begin position="115"/>
        <end position="127"/>
    </location>
</feature>
<evidence type="ECO:0000256" key="4">
    <source>
        <dbReference type="ARBA" id="ARBA00022763"/>
    </source>
</evidence>
<dbReference type="Pfam" id="PF00488">
    <property type="entry name" value="MutS_V"/>
    <property type="match status" value="1"/>
</dbReference>
<dbReference type="Gene3D" id="3.40.50.300">
    <property type="entry name" value="P-loop containing nucleotide triphosphate hydrolases"/>
    <property type="match status" value="1"/>
</dbReference>
<evidence type="ECO:0000256" key="7">
    <source>
        <dbReference type="ARBA" id="ARBA00023204"/>
    </source>
</evidence>
<feature type="compositionally biased region" description="Low complexity" evidence="12">
    <location>
        <begin position="28"/>
        <end position="45"/>
    </location>
</feature>
<dbReference type="FunFam" id="3.40.1170.10:FF:000006">
    <property type="entry name" value="DNA mismatch repair protein"/>
    <property type="match status" value="1"/>
</dbReference>
<dbReference type="OrthoDB" id="121051at2759"/>
<gene>
    <name evidence="14" type="ORF">EURHEDRAFT_516857</name>
</gene>
<dbReference type="GO" id="GO:0030983">
    <property type="term" value="F:mismatched DNA binding"/>
    <property type="evidence" value="ECO:0007669"/>
    <property type="project" value="UniProtKB-UniRule"/>
</dbReference>
<evidence type="ECO:0000256" key="11">
    <source>
        <dbReference type="PIRNR" id="PIRNR037677"/>
    </source>
</evidence>
<dbReference type="SUPFAM" id="SSF48334">
    <property type="entry name" value="DNA repair protein MutS, domain III"/>
    <property type="match status" value="1"/>
</dbReference>
<keyword evidence="3 11" id="KW-0547">Nucleotide-binding</keyword>
<keyword evidence="5 11" id="KW-0067">ATP-binding</keyword>
<dbReference type="AlphaFoldDB" id="A0A017S865"/>
<dbReference type="InterPro" id="IPR017261">
    <property type="entry name" value="DNA_mismatch_repair_MutS/MSH"/>
</dbReference>
<dbReference type="PROSITE" id="PS00486">
    <property type="entry name" value="DNA_MISMATCH_REPAIR_2"/>
    <property type="match status" value="1"/>
</dbReference>
<evidence type="ECO:0000313" key="15">
    <source>
        <dbReference type="Proteomes" id="UP000019804"/>
    </source>
</evidence>
<comment type="subunit">
    <text evidence="10">Heterodimer consisting of MSH2-MSH3 (MutS beta). Forms a ternary complex with MutL alpha (MLH1-PMS1).</text>
</comment>
<comment type="similarity">
    <text evidence="2">Belongs to the DNA mismatch repair MutS family. MSH3 subfamily.</text>
</comment>
<keyword evidence="6 11" id="KW-0238">DNA-binding</keyword>
<dbReference type="Pfam" id="PF05188">
    <property type="entry name" value="MutS_II"/>
    <property type="match status" value="1"/>
</dbReference>
<dbReference type="SMART" id="SM00534">
    <property type="entry name" value="MUTSac"/>
    <property type="match status" value="1"/>
</dbReference>
<evidence type="ECO:0000256" key="6">
    <source>
        <dbReference type="ARBA" id="ARBA00023125"/>
    </source>
</evidence>
<dbReference type="PANTHER" id="PTHR11361">
    <property type="entry name" value="DNA MISMATCH REPAIR PROTEIN MUTS FAMILY MEMBER"/>
    <property type="match status" value="1"/>
</dbReference>
<dbReference type="RefSeq" id="XP_040636916.1">
    <property type="nucleotide sequence ID" value="XM_040786514.1"/>
</dbReference>
<dbReference type="SMART" id="SM00533">
    <property type="entry name" value="MUTSd"/>
    <property type="match status" value="1"/>
</dbReference>
<dbReference type="InterPro" id="IPR036187">
    <property type="entry name" value="DNA_mismatch_repair_MutS_sf"/>
</dbReference>
<dbReference type="SUPFAM" id="SSF52540">
    <property type="entry name" value="P-loop containing nucleoside triphosphate hydrolases"/>
    <property type="match status" value="1"/>
</dbReference>
<dbReference type="Pfam" id="PF01624">
    <property type="entry name" value="MutS_I"/>
    <property type="match status" value="1"/>
</dbReference>
<dbReference type="InterPro" id="IPR045076">
    <property type="entry name" value="MutS"/>
</dbReference>
<reference evidence="15" key="1">
    <citation type="journal article" date="2014" name="Nat. Commun.">
        <title>Genomic adaptations of the halophilic Dead Sea filamentous fungus Eurotium rubrum.</title>
        <authorList>
            <person name="Kis-Papo T."/>
            <person name="Weig A.R."/>
            <person name="Riley R."/>
            <person name="Persoh D."/>
            <person name="Salamov A."/>
            <person name="Sun H."/>
            <person name="Lipzen A."/>
            <person name="Wasser S.P."/>
            <person name="Rambold G."/>
            <person name="Grigoriev I.V."/>
            <person name="Nevo E."/>
        </authorList>
    </citation>
    <scope>NUCLEOTIDE SEQUENCE [LARGE SCALE GENOMIC DNA]</scope>
    <source>
        <strain evidence="15">CBS 135680</strain>
    </source>
</reference>
<dbReference type="NCBIfam" id="NF003810">
    <property type="entry name" value="PRK05399.1"/>
    <property type="match status" value="1"/>
</dbReference>
<evidence type="ECO:0000256" key="2">
    <source>
        <dbReference type="ARBA" id="ARBA00007094"/>
    </source>
</evidence>
<dbReference type="InterPro" id="IPR007696">
    <property type="entry name" value="DNA_mismatch_repair_MutS_core"/>
</dbReference>
<evidence type="ECO:0000256" key="8">
    <source>
        <dbReference type="ARBA" id="ARBA00023242"/>
    </source>
</evidence>
<feature type="compositionally biased region" description="Basic and acidic residues" evidence="12">
    <location>
        <begin position="131"/>
        <end position="153"/>
    </location>
</feature>
<evidence type="ECO:0000313" key="14">
    <source>
        <dbReference type="EMBL" id="EYE93228.1"/>
    </source>
</evidence>
<dbReference type="Proteomes" id="UP000019804">
    <property type="component" value="Unassembled WGS sequence"/>
</dbReference>
<evidence type="ECO:0000256" key="1">
    <source>
        <dbReference type="ARBA" id="ARBA00004123"/>
    </source>
</evidence>
<dbReference type="FunFam" id="3.40.50.300:FF:001909">
    <property type="entry name" value="DNA mismatch repair protein msh3"/>
    <property type="match status" value="1"/>
</dbReference>
<comment type="function">
    <text evidence="9">Component of the post-replicative DNA mismatch repair system (MMR). Heterodimerizes with MSH2 to form MutS beta, which binds to DNA mismatches thereby initiating DNA repair. MSH3 provides substrate-binding and substrate specificity to the complex. When bound, the MutS beta heterodimer bends the DNA helix and shields approximately 20 base pairs. Acts mainly to repair insertion-deletion loops (IDLs) from 2 to 13 nucleotides in size, but can also repair base-base and single insertion-deletion mismatches that occur during replication. After mismatch binding, forms a ternary complex with the MutL alpha heterodimer, which is thought to be responsible for directing the downstream MMR events, including strand discrimination, excision, and resynthesis. ATP binding and hydrolysis play a pivotal role in mismatch repair functions.</text>
</comment>
<dbReference type="InterPro" id="IPR007860">
    <property type="entry name" value="DNA_mmatch_repair_MutS_con_dom"/>
</dbReference>
<feature type="compositionally biased region" description="Acidic residues" evidence="12">
    <location>
        <begin position="186"/>
        <end position="195"/>
    </location>
</feature>
<keyword evidence="4 11" id="KW-0227">DNA damage</keyword>
<feature type="domain" description="DNA mismatch repair proteins mutS family" evidence="13">
    <location>
        <begin position="969"/>
        <end position="985"/>
    </location>
</feature>
<feature type="compositionally biased region" description="Basic and acidic residues" evidence="12">
    <location>
        <begin position="48"/>
        <end position="69"/>
    </location>
</feature>
<dbReference type="GO" id="GO:0006312">
    <property type="term" value="P:mitotic recombination"/>
    <property type="evidence" value="ECO:0007669"/>
    <property type="project" value="TreeGrafter"/>
</dbReference>
<protein>
    <recommendedName>
        <fullName evidence="11">DNA mismatch repair protein</fullName>
    </recommendedName>
</protein>
<evidence type="ECO:0000256" key="3">
    <source>
        <dbReference type="ARBA" id="ARBA00022741"/>
    </source>
</evidence>
<name>A0A017S865_ASPRC</name>
<dbReference type="InterPro" id="IPR036678">
    <property type="entry name" value="MutS_con_dom_sf"/>
</dbReference>
<evidence type="ECO:0000256" key="9">
    <source>
        <dbReference type="ARBA" id="ARBA00025373"/>
    </source>
</evidence>
<dbReference type="InterPro" id="IPR016151">
    <property type="entry name" value="DNA_mismatch_repair_MutS_N"/>
</dbReference>
<accession>A0A017S865</accession>
<dbReference type="GeneID" id="63701638"/>
<evidence type="ECO:0000256" key="12">
    <source>
        <dbReference type="SAM" id="MobiDB-lite"/>
    </source>
</evidence>
<dbReference type="FunFam" id="3.30.420.110:FF:000008">
    <property type="entry name" value="DNA mismatch repair protein"/>
    <property type="match status" value="1"/>
</dbReference>
<dbReference type="Gene3D" id="3.30.420.110">
    <property type="entry name" value="MutS, connector domain"/>
    <property type="match status" value="1"/>
</dbReference>
<feature type="compositionally biased region" description="Acidic residues" evidence="12">
    <location>
        <begin position="70"/>
        <end position="82"/>
    </location>
</feature>
<dbReference type="GO" id="GO:0005634">
    <property type="term" value="C:nucleus"/>
    <property type="evidence" value="ECO:0007669"/>
    <property type="project" value="UniProtKB-SubCell"/>
</dbReference>
<dbReference type="PIRSF" id="PIRSF037677">
    <property type="entry name" value="DNA_mis_repair_Msh6"/>
    <property type="match status" value="1"/>
</dbReference>
<dbReference type="GO" id="GO:0006298">
    <property type="term" value="P:mismatch repair"/>
    <property type="evidence" value="ECO:0007669"/>
    <property type="project" value="InterPro"/>
</dbReference>
<evidence type="ECO:0000256" key="5">
    <source>
        <dbReference type="ARBA" id="ARBA00022840"/>
    </source>
</evidence>
<dbReference type="GO" id="GO:0140664">
    <property type="term" value="F:ATP-dependent DNA damage sensor activity"/>
    <property type="evidence" value="ECO:0007669"/>
    <property type="project" value="InterPro"/>
</dbReference>
<evidence type="ECO:0000256" key="10">
    <source>
        <dbReference type="ARBA" id="ARBA00025902"/>
    </source>
</evidence>
<proteinExistence type="inferred from homology"/>
<comment type="subcellular location">
    <subcellularLocation>
        <location evidence="1">Nucleus</location>
    </subcellularLocation>
</comment>
<dbReference type="InterPro" id="IPR027417">
    <property type="entry name" value="P-loop_NTPase"/>
</dbReference>
<organism evidence="14 15">
    <name type="scientific">Aspergillus ruber (strain CBS 135680)</name>
    <dbReference type="NCBI Taxonomy" id="1388766"/>
    <lineage>
        <taxon>Eukaryota</taxon>
        <taxon>Fungi</taxon>
        <taxon>Dikarya</taxon>
        <taxon>Ascomycota</taxon>
        <taxon>Pezizomycotina</taxon>
        <taxon>Eurotiomycetes</taxon>
        <taxon>Eurotiomycetidae</taxon>
        <taxon>Eurotiales</taxon>
        <taxon>Aspergillaceae</taxon>
        <taxon>Aspergillus</taxon>
        <taxon>Aspergillus subgen. Aspergillus</taxon>
    </lineage>
</organism>
<keyword evidence="7 11" id="KW-0234">DNA repair</keyword>